<comment type="similarity">
    <text evidence="5">Belongs to the G-protein coupled receptor 1 family.</text>
</comment>
<feature type="transmembrane region" description="Helical" evidence="6">
    <location>
        <begin position="280"/>
        <end position="301"/>
    </location>
</feature>
<dbReference type="PANTHER" id="PTHR45698:SF1">
    <property type="entry name" value="TRACE AMINE-ASSOCIATED RECEPTOR 13C-LIKE"/>
    <property type="match status" value="1"/>
</dbReference>
<gene>
    <name evidence="9" type="primary">LOC102807324</name>
</gene>
<accession>A0ABM0MGA0</accession>
<name>A0ABM0MGA0_SACKO</name>
<protein>
    <submittedName>
        <fullName evidence="9">Allatostatin-A receptor-like</fullName>
    </submittedName>
</protein>
<evidence type="ECO:0000313" key="9">
    <source>
        <dbReference type="RefSeq" id="XP_006819041.1"/>
    </source>
</evidence>
<evidence type="ECO:0000256" key="5">
    <source>
        <dbReference type="RuleBase" id="RU000688"/>
    </source>
</evidence>
<dbReference type="GeneID" id="102807324"/>
<evidence type="ECO:0000256" key="6">
    <source>
        <dbReference type="SAM" id="Phobius"/>
    </source>
</evidence>
<feature type="transmembrane region" description="Helical" evidence="6">
    <location>
        <begin position="243"/>
        <end position="268"/>
    </location>
</feature>
<keyword evidence="8" id="KW-1185">Reference proteome</keyword>
<feature type="transmembrane region" description="Helical" evidence="6">
    <location>
        <begin position="144"/>
        <end position="166"/>
    </location>
</feature>
<dbReference type="PANTHER" id="PTHR45698">
    <property type="entry name" value="TRACE AMINE-ASSOCIATED RECEPTOR 19N-RELATED"/>
    <property type="match status" value="1"/>
</dbReference>
<evidence type="ECO:0000313" key="8">
    <source>
        <dbReference type="Proteomes" id="UP000694865"/>
    </source>
</evidence>
<dbReference type="RefSeq" id="XP_006819041.1">
    <property type="nucleotide sequence ID" value="XM_006818978.1"/>
</dbReference>
<proteinExistence type="inferred from homology"/>
<evidence type="ECO:0000256" key="3">
    <source>
        <dbReference type="ARBA" id="ARBA00022989"/>
    </source>
</evidence>
<feature type="transmembrane region" description="Helical" evidence="6">
    <location>
        <begin position="59"/>
        <end position="80"/>
    </location>
</feature>
<organism evidence="8 9">
    <name type="scientific">Saccoglossus kowalevskii</name>
    <name type="common">Acorn worm</name>
    <dbReference type="NCBI Taxonomy" id="10224"/>
    <lineage>
        <taxon>Eukaryota</taxon>
        <taxon>Metazoa</taxon>
        <taxon>Hemichordata</taxon>
        <taxon>Enteropneusta</taxon>
        <taxon>Harrimaniidae</taxon>
        <taxon>Saccoglossus</taxon>
    </lineage>
</organism>
<keyword evidence="3 6" id="KW-1133">Transmembrane helix</keyword>
<dbReference type="PROSITE" id="PS50262">
    <property type="entry name" value="G_PROTEIN_RECEP_F1_2"/>
    <property type="match status" value="1"/>
</dbReference>
<keyword evidence="5" id="KW-0807">Transducer</keyword>
<keyword evidence="2 5" id="KW-0812">Transmembrane</keyword>
<dbReference type="PRINTS" id="PR00237">
    <property type="entry name" value="GPCRRHODOPSN"/>
</dbReference>
<feature type="transmembrane region" description="Helical" evidence="6">
    <location>
        <begin position="100"/>
        <end position="123"/>
    </location>
</feature>
<evidence type="ECO:0000256" key="4">
    <source>
        <dbReference type="ARBA" id="ARBA00023136"/>
    </source>
</evidence>
<dbReference type="Gene3D" id="1.20.1070.10">
    <property type="entry name" value="Rhodopsin 7-helix transmembrane proteins"/>
    <property type="match status" value="1"/>
</dbReference>
<dbReference type="PROSITE" id="PS00237">
    <property type="entry name" value="G_PROTEIN_RECEP_F1_1"/>
    <property type="match status" value="1"/>
</dbReference>
<feature type="domain" description="G-protein coupled receptors family 1 profile" evidence="7">
    <location>
        <begin position="38"/>
        <end position="299"/>
    </location>
</feature>
<keyword evidence="4 6" id="KW-0472">Membrane</keyword>
<feature type="transmembrane region" description="Helical" evidence="6">
    <location>
        <begin position="186"/>
        <end position="208"/>
    </location>
</feature>
<dbReference type="InterPro" id="IPR017452">
    <property type="entry name" value="GPCR_Rhodpsn_7TM"/>
</dbReference>
<feature type="transmembrane region" description="Helical" evidence="6">
    <location>
        <begin position="22"/>
        <end position="47"/>
    </location>
</feature>
<evidence type="ECO:0000256" key="1">
    <source>
        <dbReference type="ARBA" id="ARBA00004370"/>
    </source>
</evidence>
<evidence type="ECO:0000259" key="7">
    <source>
        <dbReference type="PROSITE" id="PS50262"/>
    </source>
</evidence>
<dbReference type="SUPFAM" id="SSF81321">
    <property type="entry name" value="Family A G protein-coupled receptor-like"/>
    <property type="match status" value="1"/>
</dbReference>
<keyword evidence="5" id="KW-0675">Receptor</keyword>
<keyword evidence="5" id="KW-0297">G-protein coupled receptor</keyword>
<reference evidence="9" key="1">
    <citation type="submission" date="2025-08" db="UniProtKB">
        <authorList>
            <consortium name="RefSeq"/>
        </authorList>
    </citation>
    <scope>IDENTIFICATION</scope>
    <source>
        <tissue evidence="9">Testes</tissue>
    </source>
</reference>
<comment type="subcellular location">
    <subcellularLocation>
        <location evidence="1">Membrane</location>
    </subcellularLocation>
</comment>
<dbReference type="Proteomes" id="UP000694865">
    <property type="component" value="Unplaced"/>
</dbReference>
<dbReference type="InterPro" id="IPR000276">
    <property type="entry name" value="GPCR_Rhodpsn"/>
</dbReference>
<evidence type="ECO:0000256" key="2">
    <source>
        <dbReference type="ARBA" id="ARBA00022692"/>
    </source>
</evidence>
<dbReference type="CDD" id="cd00637">
    <property type="entry name" value="7tm_classA_rhodopsin-like"/>
    <property type="match status" value="1"/>
</dbReference>
<dbReference type="Pfam" id="PF00001">
    <property type="entry name" value="7tm_1"/>
    <property type="match status" value="1"/>
</dbReference>
<sequence>MEWNTSTLNESNLHLVFPPTPAYVYITELILGIIGTMGNALVIIVVISTPKMKTLTNYFIINLAVADFMTSALLVLNRFLPKVVTFVTPSGIAGQFYCRLYFSAQFFWFSINTSSFNLLLVTMERYFAIVYPLSYDKYYTTGNALAMIAMAWISMFVLQFVTVIFHDYKNGNCMLSVYPYEWVGKLIGVLYFIITYFVPICVMAWAYFRILSCLKVSANNGSTPSAADDQLQARSMLKARQRVIWMLLLVIVTFATCWTPDSLLFLAYNLGTFIDLGADYVNCIVLLKFSNSILNPFIYVFKYKQFRTSFLKKFCHCLPMLKNKVSDGSTGSATMQT</sequence>